<keyword evidence="3" id="KW-1185">Reference proteome</keyword>
<dbReference type="Pfam" id="PF11272">
    <property type="entry name" value="DUF3072"/>
    <property type="match status" value="1"/>
</dbReference>
<evidence type="ECO:0000313" key="3">
    <source>
        <dbReference type="Proteomes" id="UP000199286"/>
    </source>
</evidence>
<dbReference type="STRING" id="321339.SAMN05444340_104228"/>
<feature type="region of interest" description="Disordered" evidence="1">
    <location>
        <begin position="1"/>
        <end position="29"/>
    </location>
</feature>
<dbReference type="Proteomes" id="UP000199286">
    <property type="component" value="Unassembled WGS sequence"/>
</dbReference>
<sequence>MKLTETMTTKTLGVNAEDDLAARDKEPMTEQQAVRLRELCERTGEPFDTALTKYQASRRLAYLEELAD</sequence>
<organism evidence="2 3">
    <name type="scientific">Citreimonas salinaria</name>
    <dbReference type="NCBI Taxonomy" id="321339"/>
    <lineage>
        <taxon>Bacteria</taxon>
        <taxon>Pseudomonadati</taxon>
        <taxon>Pseudomonadota</taxon>
        <taxon>Alphaproteobacteria</taxon>
        <taxon>Rhodobacterales</taxon>
        <taxon>Roseobacteraceae</taxon>
        <taxon>Citreimonas</taxon>
    </lineage>
</organism>
<dbReference type="InterPro" id="IPR021425">
    <property type="entry name" value="DUF3072"/>
</dbReference>
<proteinExistence type="predicted"/>
<dbReference type="EMBL" id="FNPF01000004">
    <property type="protein sequence ID" value="SDY20174.1"/>
    <property type="molecule type" value="Genomic_DNA"/>
</dbReference>
<name>A0A1H3HZG0_9RHOB</name>
<reference evidence="2 3" key="1">
    <citation type="submission" date="2016-10" db="EMBL/GenBank/DDBJ databases">
        <authorList>
            <person name="de Groot N.N."/>
        </authorList>
    </citation>
    <scope>NUCLEOTIDE SEQUENCE [LARGE SCALE GENOMIC DNA]</scope>
    <source>
        <strain evidence="2 3">DSM 26880</strain>
    </source>
</reference>
<feature type="compositionally biased region" description="Low complexity" evidence="1">
    <location>
        <begin position="1"/>
        <end position="12"/>
    </location>
</feature>
<evidence type="ECO:0000313" key="2">
    <source>
        <dbReference type="EMBL" id="SDY20174.1"/>
    </source>
</evidence>
<evidence type="ECO:0000256" key="1">
    <source>
        <dbReference type="SAM" id="MobiDB-lite"/>
    </source>
</evidence>
<protein>
    <submittedName>
        <fullName evidence="2">Uncharacterized protein</fullName>
    </submittedName>
</protein>
<dbReference type="AlphaFoldDB" id="A0A1H3HZG0"/>
<gene>
    <name evidence="2" type="ORF">SAMN05444340_104228</name>
</gene>
<dbReference type="RefSeq" id="WP_245710806.1">
    <property type="nucleotide sequence ID" value="NZ_FNPF01000004.1"/>
</dbReference>
<accession>A0A1H3HZG0</accession>